<protein>
    <submittedName>
        <fullName evidence="2">Uncharacterized protein</fullName>
    </submittedName>
</protein>
<evidence type="ECO:0000313" key="2">
    <source>
        <dbReference type="EMBL" id="KAJ1103706.1"/>
    </source>
</evidence>
<dbReference type="EMBL" id="JANPWB010000013">
    <property type="protein sequence ID" value="KAJ1103706.1"/>
    <property type="molecule type" value="Genomic_DNA"/>
</dbReference>
<evidence type="ECO:0000313" key="3">
    <source>
        <dbReference type="Proteomes" id="UP001066276"/>
    </source>
</evidence>
<feature type="region of interest" description="Disordered" evidence="1">
    <location>
        <begin position="1"/>
        <end position="20"/>
    </location>
</feature>
<sequence>MPAGTPQDAPPLDHAPAPITPRSCHLRARLSQHRTTKASHFTLVRSVQSHMCPGLRPAARGRLMSPSTPGYAGRTQRSPARPFHCASEPSLLLSPAVALHISEEPFSGHSDVHQRRARYVLPRRCALHGPLQPHRRPPSSSPQGQLTSGCLHLSTSPLLLPAEVKSLRALRSLCSPPAGGTTNPGRLPRHFGVWAAPDSHKALYLRSPFTAPADYNYRFRDTPTGSSLGY</sequence>
<organism evidence="2 3">
    <name type="scientific">Pleurodeles waltl</name>
    <name type="common">Iberian ribbed newt</name>
    <dbReference type="NCBI Taxonomy" id="8319"/>
    <lineage>
        <taxon>Eukaryota</taxon>
        <taxon>Metazoa</taxon>
        <taxon>Chordata</taxon>
        <taxon>Craniata</taxon>
        <taxon>Vertebrata</taxon>
        <taxon>Euteleostomi</taxon>
        <taxon>Amphibia</taxon>
        <taxon>Batrachia</taxon>
        <taxon>Caudata</taxon>
        <taxon>Salamandroidea</taxon>
        <taxon>Salamandridae</taxon>
        <taxon>Pleurodelinae</taxon>
        <taxon>Pleurodeles</taxon>
    </lineage>
</organism>
<comment type="caution">
    <text evidence="2">The sequence shown here is derived from an EMBL/GenBank/DDBJ whole genome shotgun (WGS) entry which is preliminary data.</text>
</comment>
<accession>A0AAV7MK24</accession>
<name>A0AAV7MK24_PLEWA</name>
<proteinExistence type="predicted"/>
<reference evidence="2" key="1">
    <citation type="journal article" date="2022" name="bioRxiv">
        <title>Sequencing and chromosome-scale assembly of the giantPleurodeles waltlgenome.</title>
        <authorList>
            <person name="Brown T."/>
            <person name="Elewa A."/>
            <person name="Iarovenko S."/>
            <person name="Subramanian E."/>
            <person name="Araus A.J."/>
            <person name="Petzold A."/>
            <person name="Susuki M."/>
            <person name="Suzuki K.-i.T."/>
            <person name="Hayashi T."/>
            <person name="Toyoda A."/>
            <person name="Oliveira C."/>
            <person name="Osipova E."/>
            <person name="Leigh N.D."/>
            <person name="Simon A."/>
            <person name="Yun M.H."/>
        </authorList>
    </citation>
    <scope>NUCLEOTIDE SEQUENCE</scope>
    <source>
        <strain evidence="2">20211129_DDA</strain>
        <tissue evidence="2">Liver</tissue>
    </source>
</reference>
<keyword evidence="3" id="KW-1185">Reference proteome</keyword>
<evidence type="ECO:0000256" key="1">
    <source>
        <dbReference type="SAM" id="MobiDB-lite"/>
    </source>
</evidence>
<dbReference type="Proteomes" id="UP001066276">
    <property type="component" value="Chromosome 9"/>
</dbReference>
<feature type="region of interest" description="Disordered" evidence="1">
    <location>
        <begin position="128"/>
        <end position="148"/>
    </location>
</feature>
<gene>
    <name evidence="2" type="ORF">NDU88_001127</name>
</gene>
<feature type="region of interest" description="Disordered" evidence="1">
    <location>
        <begin position="56"/>
        <end position="81"/>
    </location>
</feature>
<dbReference type="AlphaFoldDB" id="A0AAV7MK24"/>